<keyword evidence="3" id="KW-1185">Reference proteome</keyword>
<evidence type="ECO:0000313" key="3">
    <source>
        <dbReference type="Proteomes" id="UP000028924"/>
    </source>
</evidence>
<sequence length="419" mass="45044">MWGVPTDRLVDGGHSSRQGRLGALSGRRQSELPPPRACRFRSLGLACLDGHLLLDGGLDLVDVVDGGLGGGRVLHHDLAHPSGHAILHAGDLGPRLHQRPHVQHVLHYVVLVQEADVGEHARALRVHRELGEVGEGRGRDGGPGRDARGQQQLLLHQVHAPDQEVHVPHGAPAHAAVDLDQARAARGVLALHVEHAHVEAQGLDRCHAQLQQLALLRAGQDGGRVGPGLVEVRLQRGPVVGDRAVHGLPLAEHHVHVHLRAVQVLLHHQRGGEVALPLVVRRHLLHDPRVHAHGAHLAPHARVGAQERLVVVHAHNAERGRAVDGLDDRRVAHQLGSGVQLVLARDQEVARRRQPRLGHAAAGGVLVACGVHRCAGVAGQAQLLDQPRHQRLGHLREGHHAVQLAKILLRRRGEGGGGW</sequence>
<dbReference type="RefSeq" id="XP_011400276.1">
    <property type="nucleotide sequence ID" value="XM_011401974.1"/>
</dbReference>
<dbReference type="GeneID" id="23615970"/>
<dbReference type="Proteomes" id="UP000028924">
    <property type="component" value="Unassembled WGS sequence"/>
</dbReference>
<evidence type="ECO:0000313" key="2">
    <source>
        <dbReference type="EMBL" id="KFM27309.1"/>
    </source>
</evidence>
<organism evidence="2 3">
    <name type="scientific">Auxenochlorella protothecoides</name>
    <name type="common">Green microalga</name>
    <name type="synonym">Chlorella protothecoides</name>
    <dbReference type="NCBI Taxonomy" id="3075"/>
    <lineage>
        <taxon>Eukaryota</taxon>
        <taxon>Viridiplantae</taxon>
        <taxon>Chlorophyta</taxon>
        <taxon>core chlorophytes</taxon>
        <taxon>Trebouxiophyceae</taxon>
        <taxon>Chlorellales</taxon>
        <taxon>Chlorellaceae</taxon>
        <taxon>Auxenochlorella</taxon>
    </lineage>
</organism>
<reference evidence="2 3" key="1">
    <citation type="journal article" date="2014" name="BMC Genomics">
        <title>Oil accumulation mechanisms of the oleaginous microalga Chlorella protothecoides revealed through its genome, transcriptomes, and proteomes.</title>
        <authorList>
            <person name="Gao C."/>
            <person name="Wang Y."/>
            <person name="Shen Y."/>
            <person name="Yan D."/>
            <person name="He X."/>
            <person name="Dai J."/>
            <person name="Wu Q."/>
        </authorList>
    </citation>
    <scope>NUCLEOTIDE SEQUENCE [LARGE SCALE GENOMIC DNA]</scope>
    <source>
        <strain evidence="2 3">0710</strain>
    </source>
</reference>
<evidence type="ECO:0000256" key="1">
    <source>
        <dbReference type="SAM" id="MobiDB-lite"/>
    </source>
</evidence>
<feature type="region of interest" description="Disordered" evidence="1">
    <location>
        <begin position="1"/>
        <end position="34"/>
    </location>
</feature>
<accession>A0A087SNK5</accession>
<protein>
    <submittedName>
        <fullName evidence="2">Uncharacterized protein</fullName>
    </submittedName>
</protein>
<dbReference type="KEGG" id="apro:F751_4579"/>
<gene>
    <name evidence="2" type="ORF">F751_4579</name>
</gene>
<proteinExistence type="predicted"/>
<dbReference type="AlphaFoldDB" id="A0A087SNK5"/>
<dbReference type="EMBL" id="KL662144">
    <property type="protein sequence ID" value="KFM27309.1"/>
    <property type="molecule type" value="Genomic_DNA"/>
</dbReference>
<name>A0A087SNK5_AUXPR</name>